<reference evidence="10" key="1">
    <citation type="submission" date="2020-03" db="EMBL/GenBank/DDBJ databases">
        <title>A high-quality chromosome-level genome assembly of a woody plant with both climbing and erect habits, Rhamnella rubrinervis.</title>
        <authorList>
            <person name="Lu Z."/>
            <person name="Yang Y."/>
            <person name="Zhu X."/>
            <person name="Sun Y."/>
        </authorList>
    </citation>
    <scope>NUCLEOTIDE SEQUENCE</scope>
    <source>
        <strain evidence="10">BYM</strain>
        <tissue evidence="10">Leaf</tissue>
    </source>
</reference>
<dbReference type="PROSITE" id="PS51293">
    <property type="entry name" value="SANT"/>
    <property type="match status" value="1"/>
</dbReference>
<feature type="region of interest" description="Disordered" evidence="6">
    <location>
        <begin position="362"/>
        <end position="424"/>
    </location>
</feature>
<dbReference type="PANTHER" id="PTHR12802">
    <property type="entry name" value="SWI/SNF COMPLEX-RELATED"/>
    <property type="match status" value="1"/>
</dbReference>
<evidence type="ECO:0000256" key="5">
    <source>
        <dbReference type="ARBA" id="ARBA00023242"/>
    </source>
</evidence>
<feature type="compositionally biased region" description="Polar residues" evidence="6">
    <location>
        <begin position="261"/>
        <end position="278"/>
    </location>
</feature>
<feature type="region of interest" description="Disordered" evidence="6">
    <location>
        <begin position="261"/>
        <end position="281"/>
    </location>
</feature>
<dbReference type="EMBL" id="VOIH02000006">
    <property type="protein sequence ID" value="KAF3444278.1"/>
    <property type="molecule type" value="Genomic_DNA"/>
</dbReference>
<feature type="domain" description="SANT" evidence="8">
    <location>
        <begin position="78"/>
        <end position="129"/>
    </location>
</feature>
<dbReference type="FunFam" id="1.10.10.60:FF:000023">
    <property type="entry name" value="protein REVEILLE 6 isoform X1"/>
    <property type="match status" value="1"/>
</dbReference>
<dbReference type="Pfam" id="PF00249">
    <property type="entry name" value="Myb_DNA-binding"/>
    <property type="match status" value="1"/>
</dbReference>
<proteinExistence type="predicted"/>
<keyword evidence="4" id="KW-0804">Transcription</keyword>
<feature type="compositionally biased region" description="Polar residues" evidence="6">
    <location>
        <begin position="199"/>
        <end position="214"/>
    </location>
</feature>
<dbReference type="OrthoDB" id="118550at2759"/>
<evidence type="ECO:0000313" key="11">
    <source>
        <dbReference type="Proteomes" id="UP000796880"/>
    </source>
</evidence>
<dbReference type="PANTHER" id="PTHR12802:SF155">
    <property type="entry name" value="DEUBIQUITINASE MYSM1"/>
    <property type="match status" value="1"/>
</dbReference>
<evidence type="ECO:0000256" key="4">
    <source>
        <dbReference type="ARBA" id="ARBA00023163"/>
    </source>
</evidence>
<dbReference type="InterPro" id="IPR017884">
    <property type="entry name" value="SANT_dom"/>
</dbReference>
<feature type="region of interest" description="Disordered" evidence="6">
    <location>
        <begin position="127"/>
        <end position="217"/>
    </location>
</feature>
<evidence type="ECO:0000313" key="10">
    <source>
        <dbReference type="EMBL" id="KAF3444278.1"/>
    </source>
</evidence>
<dbReference type="GO" id="GO:0003677">
    <property type="term" value="F:DNA binding"/>
    <property type="evidence" value="ECO:0007669"/>
    <property type="project" value="UniProtKB-KW"/>
</dbReference>
<evidence type="ECO:0000256" key="1">
    <source>
        <dbReference type="ARBA" id="ARBA00004123"/>
    </source>
</evidence>
<dbReference type="GO" id="GO:0010468">
    <property type="term" value="P:regulation of gene expression"/>
    <property type="evidence" value="ECO:0007669"/>
    <property type="project" value="UniProtKB-ARBA"/>
</dbReference>
<dbReference type="SMART" id="SM00717">
    <property type="entry name" value="SANT"/>
    <property type="match status" value="1"/>
</dbReference>
<evidence type="ECO:0000256" key="3">
    <source>
        <dbReference type="ARBA" id="ARBA00023125"/>
    </source>
</evidence>
<dbReference type="InterPro" id="IPR017930">
    <property type="entry name" value="Myb_dom"/>
</dbReference>
<keyword evidence="3" id="KW-0238">DNA-binding</keyword>
<gene>
    <name evidence="10" type="ORF">FNV43_RR13968</name>
</gene>
<keyword evidence="2" id="KW-0805">Transcription regulation</keyword>
<feature type="compositionally biased region" description="Basic residues" evidence="6">
    <location>
        <begin position="149"/>
        <end position="163"/>
    </location>
</feature>
<dbReference type="InterPro" id="IPR001005">
    <property type="entry name" value="SANT/Myb"/>
</dbReference>
<feature type="compositionally biased region" description="Polar residues" evidence="6">
    <location>
        <begin position="383"/>
        <end position="392"/>
    </location>
</feature>
<sequence>MRANSTCQWTLRMLGFCVPSPPEKAVSVGRKTKDFPVLSMDHNGGTSSHTLADLQLKDQFSCGNDYPPKARKPYTITKQRERWTEEEHKKFLEALKMYGRAWRKIEEHVGTKTAVQIRSHAQKFFSKISRDQDGHNTCSVEPLEIPPPRPKRKPVHPYPRKLLHKETSIARHPTKSSSPNLSISDHENQSPKSVLSVMRSDSTNSNTQNGSLSPVSYGAGTSLATTTVALEDKVSTRETSAKKAPTQTLKLFGRTVLVTDSQRPSSPTLDTCKAQSPNVHDEKKHVERLAWNVAATESSIRNVEHTWSHSPQHLHMALHLMHCPGNESSNLVISGAATTLPWWSFYRGLPFHFMPINEEEQREGSVNFNNGKNRDEEVDQKEGSWTGSNSGSENDDKYSDTKEEKELDSACQLKPSSKPTCSELRKGFYPYKRCLAVGDSKSSTVTEEEREEKRTCLCL</sequence>
<evidence type="ECO:0000259" key="9">
    <source>
        <dbReference type="PROSITE" id="PS51294"/>
    </source>
</evidence>
<dbReference type="SUPFAM" id="SSF46689">
    <property type="entry name" value="Homeodomain-like"/>
    <property type="match status" value="1"/>
</dbReference>
<dbReference type="PROSITE" id="PS50090">
    <property type="entry name" value="MYB_LIKE"/>
    <property type="match status" value="1"/>
</dbReference>
<dbReference type="GO" id="GO:0005634">
    <property type="term" value="C:nucleus"/>
    <property type="evidence" value="ECO:0007669"/>
    <property type="project" value="UniProtKB-SubCell"/>
</dbReference>
<dbReference type="NCBIfam" id="TIGR01557">
    <property type="entry name" value="myb_SHAQKYF"/>
    <property type="match status" value="1"/>
</dbReference>
<evidence type="ECO:0000256" key="2">
    <source>
        <dbReference type="ARBA" id="ARBA00023015"/>
    </source>
</evidence>
<protein>
    <submittedName>
        <fullName evidence="10">Uncharacterized protein</fullName>
    </submittedName>
</protein>
<comment type="subcellular location">
    <subcellularLocation>
        <location evidence="1">Nucleus</location>
    </subcellularLocation>
</comment>
<feature type="domain" description="Myb-like" evidence="7">
    <location>
        <begin position="75"/>
        <end position="125"/>
    </location>
</feature>
<accession>A0A8K0MFZ2</accession>
<dbReference type="PROSITE" id="PS51294">
    <property type="entry name" value="HTH_MYB"/>
    <property type="match status" value="1"/>
</dbReference>
<evidence type="ECO:0000259" key="7">
    <source>
        <dbReference type="PROSITE" id="PS50090"/>
    </source>
</evidence>
<feature type="domain" description="HTH myb-type" evidence="9">
    <location>
        <begin position="75"/>
        <end position="129"/>
    </location>
</feature>
<feature type="compositionally biased region" description="Basic and acidic residues" evidence="6">
    <location>
        <begin position="394"/>
        <end position="408"/>
    </location>
</feature>
<evidence type="ECO:0000259" key="8">
    <source>
        <dbReference type="PROSITE" id="PS51293"/>
    </source>
</evidence>
<dbReference type="AlphaFoldDB" id="A0A8K0MFZ2"/>
<dbReference type="InterPro" id="IPR006447">
    <property type="entry name" value="Myb_dom_plants"/>
</dbReference>
<dbReference type="Gene3D" id="1.10.10.60">
    <property type="entry name" value="Homeodomain-like"/>
    <property type="match status" value="1"/>
</dbReference>
<organism evidence="10 11">
    <name type="scientific">Rhamnella rubrinervis</name>
    <dbReference type="NCBI Taxonomy" id="2594499"/>
    <lineage>
        <taxon>Eukaryota</taxon>
        <taxon>Viridiplantae</taxon>
        <taxon>Streptophyta</taxon>
        <taxon>Embryophyta</taxon>
        <taxon>Tracheophyta</taxon>
        <taxon>Spermatophyta</taxon>
        <taxon>Magnoliopsida</taxon>
        <taxon>eudicotyledons</taxon>
        <taxon>Gunneridae</taxon>
        <taxon>Pentapetalae</taxon>
        <taxon>rosids</taxon>
        <taxon>fabids</taxon>
        <taxon>Rosales</taxon>
        <taxon>Rhamnaceae</taxon>
        <taxon>rhamnoid group</taxon>
        <taxon>Rhamneae</taxon>
        <taxon>Rhamnella</taxon>
    </lineage>
</organism>
<dbReference type="CDD" id="cd00167">
    <property type="entry name" value="SANT"/>
    <property type="match status" value="1"/>
</dbReference>
<keyword evidence="5" id="KW-0539">Nucleus</keyword>
<name>A0A8K0MFZ2_9ROSA</name>
<keyword evidence="11" id="KW-1185">Reference proteome</keyword>
<dbReference type="InterPro" id="IPR009057">
    <property type="entry name" value="Homeodomain-like_sf"/>
</dbReference>
<evidence type="ECO:0000256" key="6">
    <source>
        <dbReference type="SAM" id="MobiDB-lite"/>
    </source>
</evidence>
<comment type="caution">
    <text evidence="10">The sequence shown here is derived from an EMBL/GenBank/DDBJ whole genome shotgun (WGS) entry which is preliminary data.</text>
</comment>
<dbReference type="Proteomes" id="UP000796880">
    <property type="component" value="Unassembled WGS sequence"/>
</dbReference>